<evidence type="ECO:0000313" key="12">
    <source>
        <dbReference type="Proteomes" id="UP000828251"/>
    </source>
</evidence>
<dbReference type="EC" id="2.7.11.1" evidence="1"/>
<keyword evidence="12" id="KW-1185">Reference proteome</keyword>
<evidence type="ECO:0000256" key="3">
    <source>
        <dbReference type="ARBA" id="ARBA00022679"/>
    </source>
</evidence>
<dbReference type="PROSITE" id="PS50011">
    <property type="entry name" value="PROTEIN_KINASE_DOM"/>
    <property type="match status" value="1"/>
</dbReference>
<dbReference type="SUPFAM" id="SSF56112">
    <property type="entry name" value="Protein kinase-like (PK-like)"/>
    <property type="match status" value="1"/>
</dbReference>
<proteinExistence type="predicted"/>
<dbReference type="InterPro" id="IPR001245">
    <property type="entry name" value="Ser-Thr/Tyr_kinase_cat_dom"/>
</dbReference>
<gene>
    <name evidence="11" type="ORF">J1N35_032280</name>
</gene>
<dbReference type="GO" id="GO:0005524">
    <property type="term" value="F:ATP binding"/>
    <property type="evidence" value="ECO:0007669"/>
    <property type="project" value="UniProtKB-KW"/>
</dbReference>
<evidence type="ECO:0000256" key="9">
    <source>
        <dbReference type="SAM" id="Phobius"/>
    </source>
</evidence>
<evidence type="ECO:0000256" key="6">
    <source>
        <dbReference type="ARBA" id="ARBA00022840"/>
    </source>
</evidence>
<evidence type="ECO:0000259" key="10">
    <source>
        <dbReference type="PROSITE" id="PS50011"/>
    </source>
</evidence>
<accession>A0A9D3V2Y7</accession>
<dbReference type="Gene3D" id="1.10.510.10">
    <property type="entry name" value="Transferase(Phosphotransferase) domain 1"/>
    <property type="match status" value="1"/>
</dbReference>
<keyword evidence="3" id="KW-0808">Transferase</keyword>
<keyword evidence="2" id="KW-0723">Serine/threonine-protein kinase</keyword>
<sequence length="421" mass="47244">MDPIRKKSLIAAFTILCFSFTAILLSLVCLWKIHRKKKKKNSEKLLTQADDQSLEDAEKGVALSPSSFFAKCNSLSTVPLKGFASFIDYKMIEKATKNFDKINILDESGFKLVYKAILDNGTEVAVKKNEVKLLSRFHHSNVISSYGYSIENETGFVVYELMHNGSLETQLHGPSCGSQLSWHRRPKIALYIVRGLQYLNELCIPPIIHRNLKPSTILLDSNFNAKISDFGMAAVVTGGGGKEGGLSRSLNFLGKTGPIAPESILNEYHRVIKKRVLLTLSLDGRRYINRYERRLCFWCYTFGTCIGKEGFRNVISIRAGMPCKMGQGWLTDRHVMPNVVDPVIRGTVNVNHLNQVGLKFKFDAIKIHPDRADIIYAYYIQVGMIAYLCLEDVPKYRPLIIDILHSLIPLVPVGLGGTLTV</sequence>
<reference evidence="11 12" key="1">
    <citation type="journal article" date="2021" name="Plant Biotechnol. J.">
        <title>Multi-omics assisted identification of the key and species-specific regulatory components of drought-tolerant mechanisms in Gossypium stocksii.</title>
        <authorList>
            <person name="Yu D."/>
            <person name="Ke L."/>
            <person name="Zhang D."/>
            <person name="Wu Y."/>
            <person name="Sun Y."/>
            <person name="Mei J."/>
            <person name="Sun J."/>
            <person name="Sun Y."/>
        </authorList>
    </citation>
    <scope>NUCLEOTIDE SEQUENCE [LARGE SCALE GENOMIC DNA]</scope>
    <source>
        <strain evidence="12">cv. E1</strain>
        <tissue evidence="11">Leaf</tissue>
    </source>
</reference>
<evidence type="ECO:0000256" key="2">
    <source>
        <dbReference type="ARBA" id="ARBA00022527"/>
    </source>
</evidence>
<comment type="catalytic activity">
    <reaction evidence="7">
        <text>L-threonyl-[protein] + ATP = O-phospho-L-threonyl-[protein] + ADP + H(+)</text>
        <dbReference type="Rhea" id="RHEA:46608"/>
        <dbReference type="Rhea" id="RHEA-COMP:11060"/>
        <dbReference type="Rhea" id="RHEA-COMP:11605"/>
        <dbReference type="ChEBI" id="CHEBI:15378"/>
        <dbReference type="ChEBI" id="CHEBI:30013"/>
        <dbReference type="ChEBI" id="CHEBI:30616"/>
        <dbReference type="ChEBI" id="CHEBI:61977"/>
        <dbReference type="ChEBI" id="CHEBI:456216"/>
        <dbReference type="EC" id="2.7.11.1"/>
    </reaction>
</comment>
<evidence type="ECO:0000256" key="8">
    <source>
        <dbReference type="ARBA" id="ARBA00048679"/>
    </source>
</evidence>
<evidence type="ECO:0000256" key="1">
    <source>
        <dbReference type="ARBA" id="ARBA00012513"/>
    </source>
</evidence>
<feature type="transmembrane region" description="Helical" evidence="9">
    <location>
        <begin position="12"/>
        <end position="31"/>
    </location>
</feature>
<dbReference type="Gene3D" id="3.30.200.20">
    <property type="entry name" value="Phosphorylase Kinase, domain 1"/>
    <property type="match status" value="1"/>
</dbReference>
<dbReference type="AlphaFoldDB" id="A0A9D3V2Y7"/>
<dbReference type="Pfam" id="PF07714">
    <property type="entry name" value="PK_Tyr_Ser-Thr"/>
    <property type="match status" value="1"/>
</dbReference>
<feature type="domain" description="Protein kinase" evidence="10">
    <location>
        <begin position="75"/>
        <end position="408"/>
    </location>
</feature>
<comment type="caution">
    <text evidence="11">The sequence shown here is derived from an EMBL/GenBank/DDBJ whole genome shotgun (WGS) entry which is preliminary data.</text>
</comment>
<evidence type="ECO:0000313" key="11">
    <source>
        <dbReference type="EMBL" id="KAH1067293.1"/>
    </source>
</evidence>
<comment type="catalytic activity">
    <reaction evidence="8">
        <text>L-seryl-[protein] + ATP = O-phospho-L-seryl-[protein] + ADP + H(+)</text>
        <dbReference type="Rhea" id="RHEA:17989"/>
        <dbReference type="Rhea" id="RHEA-COMP:9863"/>
        <dbReference type="Rhea" id="RHEA-COMP:11604"/>
        <dbReference type="ChEBI" id="CHEBI:15378"/>
        <dbReference type="ChEBI" id="CHEBI:29999"/>
        <dbReference type="ChEBI" id="CHEBI:30616"/>
        <dbReference type="ChEBI" id="CHEBI:83421"/>
        <dbReference type="ChEBI" id="CHEBI:456216"/>
        <dbReference type="EC" id="2.7.11.1"/>
    </reaction>
</comment>
<keyword evidence="9" id="KW-1133">Transmembrane helix</keyword>
<dbReference type="OrthoDB" id="4062651at2759"/>
<organism evidence="11 12">
    <name type="scientific">Gossypium stocksii</name>
    <dbReference type="NCBI Taxonomy" id="47602"/>
    <lineage>
        <taxon>Eukaryota</taxon>
        <taxon>Viridiplantae</taxon>
        <taxon>Streptophyta</taxon>
        <taxon>Embryophyta</taxon>
        <taxon>Tracheophyta</taxon>
        <taxon>Spermatophyta</taxon>
        <taxon>Magnoliopsida</taxon>
        <taxon>eudicotyledons</taxon>
        <taxon>Gunneridae</taxon>
        <taxon>Pentapetalae</taxon>
        <taxon>rosids</taxon>
        <taxon>malvids</taxon>
        <taxon>Malvales</taxon>
        <taxon>Malvaceae</taxon>
        <taxon>Malvoideae</taxon>
        <taxon>Gossypium</taxon>
    </lineage>
</organism>
<dbReference type="Proteomes" id="UP000828251">
    <property type="component" value="Unassembled WGS sequence"/>
</dbReference>
<evidence type="ECO:0000256" key="4">
    <source>
        <dbReference type="ARBA" id="ARBA00022741"/>
    </source>
</evidence>
<keyword evidence="5" id="KW-0418">Kinase</keyword>
<dbReference type="GO" id="GO:0004674">
    <property type="term" value="F:protein serine/threonine kinase activity"/>
    <property type="evidence" value="ECO:0007669"/>
    <property type="project" value="UniProtKB-KW"/>
</dbReference>
<dbReference type="PANTHER" id="PTHR47989:SF27">
    <property type="entry name" value="PROTEIN KINASE DOMAIN-CONTAINING PROTEIN"/>
    <property type="match status" value="1"/>
</dbReference>
<dbReference type="EMBL" id="JAIQCV010000009">
    <property type="protein sequence ID" value="KAH1067293.1"/>
    <property type="molecule type" value="Genomic_DNA"/>
</dbReference>
<protein>
    <recommendedName>
        <fullName evidence="1">non-specific serine/threonine protein kinase</fullName>
        <ecNumber evidence="1">2.7.11.1</ecNumber>
    </recommendedName>
</protein>
<keyword evidence="9" id="KW-0472">Membrane</keyword>
<dbReference type="FunFam" id="1.10.510.10:FF:001023">
    <property type="entry name" value="Os07g0541700 protein"/>
    <property type="match status" value="1"/>
</dbReference>
<dbReference type="PANTHER" id="PTHR47989">
    <property type="entry name" value="OS01G0750732 PROTEIN"/>
    <property type="match status" value="1"/>
</dbReference>
<keyword evidence="9" id="KW-0812">Transmembrane</keyword>
<dbReference type="InterPro" id="IPR000719">
    <property type="entry name" value="Prot_kinase_dom"/>
</dbReference>
<name>A0A9D3V2Y7_9ROSI</name>
<evidence type="ECO:0000256" key="5">
    <source>
        <dbReference type="ARBA" id="ARBA00022777"/>
    </source>
</evidence>
<evidence type="ECO:0000256" key="7">
    <source>
        <dbReference type="ARBA" id="ARBA00047899"/>
    </source>
</evidence>
<keyword evidence="6" id="KW-0067">ATP-binding</keyword>
<dbReference type="InterPro" id="IPR011009">
    <property type="entry name" value="Kinase-like_dom_sf"/>
</dbReference>
<keyword evidence="4" id="KW-0547">Nucleotide-binding</keyword>